<sequence length="430" mass="48840">MSTIGYVNISLEIWGAVLSLVFISSLYIGENIKTRTDRLFAAMLLCNGLLLVSDAAAWIFKGHTAAISYWGVRAANFMVYILGYILMALFTEYLTGYLSAGKPVSRWFARVVWGICGAGTALTVLSQWNHMYYDFVGNNVYCRGDWFWLSQVWGLAGMAVDIGMLLSYRRELKKKEVWILLSYIFLPVFALVIQIFIYGIAWLYLATTVCIIFVYVSLQANQAQKRRLREMELEQSKMTLMISQVQPHFLYNSLMGIKQLCDTDPQKASEALEHFAYYLRGNLDTLTQQRLIPFEIEMRHVNDYLYLEKMRFDQKLTIHLELQYTDFMLPAMTLQPIVENAVRWGITKKKGGGTLTVRSEAVKGDVVISILDDGAGFDPLKIKDDGRTHIGIENVRQRVMLQCGGTMHIESKKGCGTTVKIILPQKGGQS</sequence>
<dbReference type="RefSeq" id="WP_006444821.1">
    <property type="nucleotide sequence ID" value="NZ_CP036524.1"/>
</dbReference>
<evidence type="ECO:0000313" key="5">
    <source>
        <dbReference type="EMBL" id="EEG72473.1"/>
    </source>
</evidence>
<dbReference type="EMBL" id="ABYI02000041">
    <property type="protein sequence ID" value="EEG72473.1"/>
    <property type="molecule type" value="Genomic_DNA"/>
</dbReference>
<evidence type="ECO:0000256" key="2">
    <source>
        <dbReference type="ARBA" id="ARBA00023012"/>
    </source>
</evidence>
<dbReference type="GO" id="GO:0016020">
    <property type="term" value="C:membrane"/>
    <property type="evidence" value="ECO:0007669"/>
    <property type="project" value="InterPro"/>
</dbReference>
<evidence type="ECO:0000259" key="4">
    <source>
        <dbReference type="PROSITE" id="PS50109"/>
    </source>
</evidence>
<feature type="transmembrane region" description="Helical" evidence="3">
    <location>
        <begin position="203"/>
        <end position="221"/>
    </location>
</feature>
<proteinExistence type="predicted"/>
<feature type="transmembrane region" description="Helical" evidence="3">
    <location>
        <begin position="178"/>
        <end position="197"/>
    </location>
</feature>
<feature type="transmembrane region" description="Helical" evidence="3">
    <location>
        <begin position="6"/>
        <end position="27"/>
    </location>
</feature>
<keyword evidence="3" id="KW-0812">Transmembrane</keyword>
<keyword evidence="2" id="KW-0902">Two-component regulatory system</keyword>
<feature type="transmembrane region" description="Helical" evidence="3">
    <location>
        <begin position="107"/>
        <end position="126"/>
    </location>
</feature>
<dbReference type="PROSITE" id="PS50109">
    <property type="entry name" value="HIS_KIN"/>
    <property type="match status" value="1"/>
</dbReference>
<dbReference type="Proteomes" id="UP000004893">
    <property type="component" value="Unassembled WGS sequence"/>
</dbReference>
<dbReference type="InterPro" id="IPR050640">
    <property type="entry name" value="Bact_2-comp_sensor_kinase"/>
</dbReference>
<dbReference type="InterPro" id="IPR005467">
    <property type="entry name" value="His_kinase_dom"/>
</dbReference>
<keyword evidence="3" id="KW-1133">Transmembrane helix</keyword>
<dbReference type="Pfam" id="PF06580">
    <property type="entry name" value="His_kinase"/>
    <property type="match status" value="1"/>
</dbReference>
<organism evidence="5 6">
    <name type="scientific">[Clostridium] hylemonae DSM 15053</name>
    <dbReference type="NCBI Taxonomy" id="553973"/>
    <lineage>
        <taxon>Bacteria</taxon>
        <taxon>Bacillati</taxon>
        <taxon>Bacillota</taxon>
        <taxon>Clostridia</taxon>
        <taxon>Lachnospirales</taxon>
        <taxon>Lachnospiraceae</taxon>
    </lineage>
</organism>
<dbReference type="Pfam" id="PF02518">
    <property type="entry name" value="HATPase_c"/>
    <property type="match status" value="1"/>
</dbReference>
<name>C0C5T9_9FIRM</name>
<dbReference type="HOGENOM" id="CLU_020473_1_1_9"/>
<keyword evidence="3" id="KW-0472">Membrane</keyword>
<keyword evidence="6" id="KW-1185">Reference proteome</keyword>
<keyword evidence="1 5" id="KW-0808">Transferase</keyword>
<reference evidence="5" key="1">
    <citation type="submission" date="2009-02" db="EMBL/GenBank/DDBJ databases">
        <authorList>
            <person name="Fulton L."/>
            <person name="Clifton S."/>
            <person name="Fulton B."/>
            <person name="Xu J."/>
            <person name="Minx P."/>
            <person name="Pepin K.H."/>
            <person name="Johnson M."/>
            <person name="Bhonagiri V."/>
            <person name="Nash W.E."/>
            <person name="Mardis E.R."/>
            <person name="Wilson R.K."/>
        </authorList>
    </citation>
    <scope>NUCLEOTIDE SEQUENCE [LARGE SCALE GENOMIC DNA]</scope>
    <source>
        <strain evidence="5">DSM 15053</strain>
    </source>
</reference>
<dbReference type="GO" id="GO:0000155">
    <property type="term" value="F:phosphorelay sensor kinase activity"/>
    <property type="evidence" value="ECO:0007669"/>
    <property type="project" value="InterPro"/>
</dbReference>
<reference evidence="5" key="2">
    <citation type="submission" date="2013-06" db="EMBL/GenBank/DDBJ databases">
        <title>Draft genome sequence of Clostridium hylemonae (DSM 15053).</title>
        <authorList>
            <person name="Sudarsanam P."/>
            <person name="Ley R."/>
            <person name="Guruge J."/>
            <person name="Turnbaugh P.J."/>
            <person name="Mahowald M."/>
            <person name="Liep D."/>
            <person name="Gordon J."/>
        </authorList>
    </citation>
    <scope>NUCLEOTIDE SEQUENCE</scope>
    <source>
        <strain evidence="5">DSM 15053</strain>
    </source>
</reference>
<dbReference type="AlphaFoldDB" id="C0C5T9"/>
<dbReference type="PANTHER" id="PTHR34220:SF7">
    <property type="entry name" value="SENSOR HISTIDINE KINASE YPDA"/>
    <property type="match status" value="1"/>
</dbReference>
<dbReference type="STRING" id="553973.CLOHYLEM_07476"/>
<protein>
    <submittedName>
        <fullName evidence="5">ATPase/histidine kinase/DNA gyrase B/HSP90 domain protein</fullName>
    </submittedName>
</protein>
<gene>
    <name evidence="5" type="ORF">CLOHYLEM_07476</name>
</gene>
<feature type="domain" description="Histidine kinase" evidence="4">
    <location>
        <begin position="334"/>
        <end position="427"/>
    </location>
</feature>
<dbReference type="InterPro" id="IPR036890">
    <property type="entry name" value="HATPase_C_sf"/>
</dbReference>
<accession>C0C5T9</accession>
<dbReference type="Gene3D" id="3.30.565.10">
    <property type="entry name" value="Histidine kinase-like ATPase, C-terminal domain"/>
    <property type="match status" value="1"/>
</dbReference>
<dbReference type="OrthoDB" id="9809348at2"/>
<comment type="caution">
    <text evidence="5">The sequence shown here is derived from an EMBL/GenBank/DDBJ whole genome shotgun (WGS) entry which is preliminary data.</text>
</comment>
<evidence type="ECO:0000313" key="6">
    <source>
        <dbReference type="Proteomes" id="UP000004893"/>
    </source>
</evidence>
<feature type="transmembrane region" description="Helical" evidence="3">
    <location>
        <begin position="146"/>
        <end position="166"/>
    </location>
</feature>
<feature type="transmembrane region" description="Helical" evidence="3">
    <location>
        <begin position="72"/>
        <end position="95"/>
    </location>
</feature>
<dbReference type="PANTHER" id="PTHR34220">
    <property type="entry name" value="SENSOR HISTIDINE KINASE YPDA"/>
    <property type="match status" value="1"/>
</dbReference>
<dbReference type="InterPro" id="IPR010559">
    <property type="entry name" value="Sig_transdc_His_kin_internal"/>
</dbReference>
<dbReference type="InterPro" id="IPR003594">
    <property type="entry name" value="HATPase_dom"/>
</dbReference>
<evidence type="ECO:0000256" key="3">
    <source>
        <dbReference type="SAM" id="Phobius"/>
    </source>
</evidence>
<dbReference type="eggNOG" id="COG2972">
    <property type="taxonomic scope" value="Bacteria"/>
</dbReference>
<dbReference type="SUPFAM" id="SSF55874">
    <property type="entry name" value="ATPase domain of HSP90 chaperone/DNA topoisomerase II/histidine kinase"/>
    <property type="match status" value="1"/>
</dbReference>
<feature type="transmembrane region" description="Helical" evidence="3">
    <location>
        <begin position="39"/>
        <end position="60"/>
    </location>
</feature>
<evidence type="ECO:0000256" key="1">
    <source>
        <dbReference type="ARBA" id="ARBA00022777"/>
    </source>
</evidence>
<keyword evidence="1 5" id="KW-0418">Kinase</keyword>